<feature type="signal peptide" evidence="8">
    <location>
        <begin position="1"/>
        <end position="33"/>
    </location>
</feature>
<dbReference type="RefSeq" id="WP_099618540.1">
    <property type="nucleotide sequence ID" value="NZ_KZ319340.1"/>
</dbReference>
<dbReference type="CDD" id="cd03476">
    <property type="entry name" value="Rieske_ArOX_small"/>
    <property type="match status" value="1"/>
</dbReference>
<comment type="caution">
    <text evidence="10">The sequence shown here is derived from an EMBL/GenBank/DDBJ whole genome shotgun (WGS) entry which is preliminary data.</text>
</comment>
<dbReference type="GO" id="GO:0016020">
    <property type="term" value="C:membrane"/>
    <property type="evidence" value="ECO:0007669"/>
    <property type="project" value="InterPro"/>
</dbReference>
<evidence type="ECO:0000256" key="5">
    <source>
        <dbReference type="ARBA" id="ARBA00023014"/>
    </source>
</evidence>
<dbReference type="Gene3D" id="2.102.10.10">
    <property type="entry name" value="Rieske [2Fe-2S] iron-sulphur domain"/>
    <property type="match status" value="1"/>
</dbReference>
<dbReference type="InterPro" id="IPR014349">
    <property type="entry name" value="Rieske_Fe-S_prot"/>
</dbReference>
<proteinExistence type="predicted"/>
<feature type="domain" description="Rieske" evidence="9">
    <location>
        <begin position="61"/>
        <end position="157"/>
    </location>
</feature>
<evidence type="ECO:0000256" key="3">
    <source>
        <dbReference type="ARBA" id="ARBA00022729"/>
    </source>
</evidence>
<dbReference type="GO" id="GO:0051537">
    <property type="term" value="F:2 iron, 2 sulfur cluster binding"/>
    <property type="evidence" value="ECO:0007669"/>
    <property type="project" value="UniProtKB-KW"/>
</dbReference>
<name>A0A2G1VF11_9GAMM</name>
<evidence type="ECO:0000256" key="8">
    <source>
        <dbReference type="SAM" id="SignalP"/>
    </source>
</evidence>
<keyword evidence="6" id="KW-1015">Disulfide bond</keyword>
<dbReference type="Proteomes" id="UP000229044">
    <property type="component" value="Unassembled WGS sequence"/>
</dbReference>
<gene>
    <name evidence="10" type="ORF">CLH62_12870</name>
</gene>
<keyword evidence="11" id="KW-1185">Reference proteome</keyword>
<evidence type="ECO:0000256" key="7">
    <source>
        <dbReference type="ARBA" id="ARBA00034078"/>
    </source>
</evidence>
<accession>A0A2G1VF11</accession>
<dbReference type="GO" id="GO:0046872">
    <property type="term" value="F:metal ion binding"/>
    <property type="evidence" value="ECO:0007669"/>
    <property type="project" value="UniProtKB-KW"/>
</dbReference>
<keyword evidence="5" id="KW-0411">Iron-sulfur</keyword>
<evidence type="ECO:0000259" key="9">
    <source>
        <dbReference type="PROSITE" id="PS51296"/>
    </source>
</evidence>
<dbReference type="InterPro" id="IPR036922">
    <property type="entry name" value="Rieske_2Fe-2S_sf"/>
</dbReference>
<protein>
    <submittedName>
        <fullName evidence="10">Arsenate reductase (Azurin) small subunit</fullName>
    </submittedName>
</protein>
<dbReference type="PROSITE" id="PS51318">
    <property type="entry name" value="TAT"/>
    <property type="match status" value="1"/>
</dbReference>
<dbReference type="EMBL" id="NTFI01000003">
    <property type="protein sequence ID" value="PHQ25230.1"/>
    <property type="molecule type" value="Genomic_DNA"/>
</dbReference>
<dbReference type="InterPro" id="IPR019546">
    <property type="entry name" value="TAT_signal_bac_arc"/>
</dbReference>
<evidence type="ECO:0000256" key="4">
    <source>
        <dbReference type="ARBA" id="ARBA00023004"/>
    </source>
</evidence>
<dbReference type="AlphaFoldDB" id="A0A2G1VF11"/>
<dbReference type="InterPro" id="IPR006311">
    <property type="entry name" value="TAT_signal"/>
</dbReference>
<dbReference type="PRINTS" id="PR00162">
    <property type="entry name" value="RIESKE"/>
</dbReference>
<keyword evidence="1" id="KW-0001">2Fe-2S</keyword>
<dbReference type="PROSITE" id="PS51296">
    <property type="entry name" value="RIESKE"/>
    <property type="match status" value="1"/>
</dbReference>
<keyword evidence="3 8" id="KW-0732">Signal</keyword>
<dbReference type="SUPFAM" id="SSF50022">
    <property type="entry name" value="ISP domain"/>
    <property type="match status" value="1"/>
</dbReference>
<dbReference type="Pfam" id="PF00355">
    <property type="entry name" value="Rieske"/>
    <property type="match status" value="1"/>
</dbReference>
<sequence length="177" mass="18562">MKLSRRRFLAFTGTTAAGSAALGGSLLLNPAHAAEGSQQPGKVMLDYPITTVSKAGDLKVGQPVSFTYPDPSSPCTLVKTGRKTQGGVGPEGDIVAYSTLCTHMGCPVSYSAEERTFKCPCHFSVFDSELNGQMVSGQATENLPRILLSYRDSDDSVEAVGVGGLIYGRQSNLLPGA</sequence>
<organism evidence="10 11">
    <name type="scientific">Marinobacter guineae</name>
    <dbReference type="NCBI Taxonomy" id="432303"/>
    <lineage>
        <taxon>Bacteria</taxon>
        <taxon>Pseudomonadati</taxon>
        <taxon>Pseudomonadota</taxon>
        <taxon>Gammaproteobacteria</taxon>
        <taxon>Pseudomonadales</taxon>
        <taxon>Marinobacteraceae</taxon>
        <taxon>Marinobacter</taxon>
    </lineage>
</organism>
<dbReference type="InterPro" id="IPR017941">
    <property type="entry name" value="Rieske_2Fe-2S"/>
</dbReference>
<dbReference type="InterPro" id="IPR014067">
    <property type="entry name" value="AioB/IdrB_ssu"/>
</dbReference>
<dbReference type="NCBIfam" id="TIGR02694">
    <property type="entry name" value="arsenite_ox_S"/>
    <property type="match status" value="1"/>
</dbReference>
<dbReference type="PANTHER" id="PTHR10134">
    <property type="entry name" value="CYTOCHROME B-C1 COMPLEX SUBUNIT RIESKE, MITOCHONDRIAL"/>
    <property type="match status" value="1"/>
</dbReference>
<reference evidence="10 11" key="1">
    <citation type="submission" date="2017-09" db="EMBL/GenBank/DDBJ databases">
        <title>The draft genome sequences of Marinobacter guineae M3B.</title>
        <authorList>
            <person name="Cao J."/>
        </authorList>
    </citation>
    <scope>NUCLEOTIDE SEQUENCE [LARGE SCALE GENOMIC DNA]</scope>
    <source>
        <strain evidence="10 11">M3B</strain>
    </source>
</reference>
<dbReference type="OrthoDB" id="311718at2"/>
<evidence type="ECO:0000313" key="11">
    <source>
        <dbReference type="Proteomes" id="UP000229044"/>
    </source>
</evidence>
<keyword evidence="4" id="KW-0408">Iron</keyword>
<dbReference type="NCBIfam" id="TIGR01409">
    <property type="entry name" value="TAT_signal_seq"/>
    <property type="match status" value="1"/>
</dbReference>
<evidence type="ECO:0000256" key="2">
    <source>
        <dbReference type="ARBA" id="ARBA00022723"/>
    </source>
</evidence>
<evidence type="ECO:0000256" key="1">
    <source>
        <dbReference type="ARBA" id="ARBA00022714"/>
    </source>
</evidence>
<keyword evidence="2" id="KW-0479">Metal-binding</keyword>
<comment type="cofactor">
    <cofactor evidence="7">
        <name>[2Fe-2S] cluster</name>
        <dbReference type="ChEBI" id="CHEBI:190135"/>
    </cofactor>
</comment>
<evidence type="ECO:0000256" key="6">
    <source>
        <dbReference type="ARBA" id="ARBA00023157"/>
    </source>
</evidence>
<dbReference type="InterPro" id="IPR005805">
    <property type="entry name" value="Rieske_Fe-S_prot_C"/>
</dbReference>
<feature type="chain" id="PRO_5013652749" evidence="8">
    <location>
        <begin position="34"/>
        <end position="177"/>
    </location>
</feature>
<evidence type="ECO:0000313" key="10">
    <source>
        <dbReference type="EMBL" id="PHQ25230.1"/>
    </source>
</evidence>